<proteinExistence type="predicted"/>
<name>A0ABX3NWF7_9BACT</name>
<feature type="region of interest" description="Disordered" evidence="1">
    <location>
        <begin position="1"/>
        <end position="38"/>
    </location>
</feature>
<dbReference type="RefSeq" id="WP_014222072.1">
    <property type="nucleotide sequence ID" value="NZ_LWBO01000022.1"/>
</dbReference>
<protein>
    <submittedName>
        <fullName evidence="2">Uncharacterized protein</fullName>
    </submittedName>
</protein>
<evidence type="ECO:0000256" key="1">
    <source>
        <dbReference type="SAM" id="MobiDB-lite"/>
    </source>
</evidence>
<reference evidence="2 3" key="1">
    <citation type="submission" date="2016-04" db="EMBL/GenBank/DDBJ databases">
        <authorList>
            <person name="Chen L."/>
            <person name="Zhuang W."/>
            <person name="Wang G."/>
        </authorList>
    </citation>
    <scope>NUCLEOTIDE SEQUENCE [LARGE SCALE GENOMIC DNA]</scope>
    <source>
        <strain evidence="3">GR20</strain>
    </source>
</reference>
<organism evidence="2 3">
    <name type="scientific">Niastella koreensis</name>
    <dbReference type="NCBI Taxonomy" id="354356"/>
    <lineage>
        <taxon>Bacteria</taxon>
        <taxon>Pseudomonadati</taxon>
        <taxon>Bacteroidota</taxon>
        <taxon>Chitinophagia</taxon>
        <taxon>Chitinophagales</taxon>
        <taxon>Chitinophagaceae</taxon>
        <taxon>Niastella</taxon>
    </lineage>
</organism>
<dbReference type="Proteomes" id="UP000192277">
    <property type="component" value="Unassembled WGS sequence"/>
</dbReference>
<evidence type="ECO:0000313" key="2">
    <source>
        <dbReference type="EMBL" id="OQP45043.1"/>
    </source>
</evidence>
<comment type="caution">
    <text evidence="2">The sequence shown here is derived from an EMBL/GenBank/DDBJ whole genome shotgun (WGS) entry which is preliminary data.</text>
</comment>
<feature type="compositionally biased region" description="Basic residues" evidence="1">
    <location>
        <begin position="1"/>
        <end position="14"/>
    </location>
</feature>
<gene>
    <name evidence="2" type="ORF">A4D02_34355</name>
</gene>
<feature type="compositionally biased region" description="Low complexity" evidence="1">
    <location>
        <begin position="25"/>
        <end position="35"/>
    </location>
</feature>
<dbReference type="EMBL" id="LWBO01000022">
    <property type="protein sequence ID" value="OQP45043.1"/>
    <property type="molecule type" value="Genomic_DNA"/>
</dbReference>
<evidence type="ECO:0000313" key="3">
    <source>
        <dbReference type="Proteomes" id="UP000192277"/>
    </source>
</evidence>
<accession>A0ABX3NWF7</accession>
<keyword evidence="3" id="KW-1185">Reference proteome</keyword>
<sequence length="141" mass="14562">MAKSAKKATPKRKPQAQLTPQPGPSTTTDKSTTKTNNLPTLTATSLVAESAPHSLQVSIAFTFTGGIGQATSLLFRKGVLINMQSISSSGNIQFSEVQSGDSISVNGVCTGSALIIIDTPTIPTSPQQFAAGIIIAGYLIQ</sequence>